<keyword evidence="3" id="KW-1185">Reference proteome</keyword>
<reference evidence="2" key="1">
    <citation type="journal article" date="2014" name="Int. J. Syst. Evol. Microbiol.">
        <title>Complete genome of a new Firmicutes species belonging to the dominant human colonic microbiota ('Ruminococcus bicirculans') reveals two chromosomes and a selective capacity to utilize plant glucans.</title>
        <authorList>
            <consortium name="NISC Comparative Sequencing Program"/>
            <person name="Wegmann U."/>
            <person name="Louis P."/>
            <person name="Goesmann A."/>
            <person name="Henrissat B."/>
            <person name="Duncan S.H."/>
            <person name="Flint H.J."/>
        </authorList>
    </citation>
    <scope>NUCLEOTIDE SEQUENCE</scope>
    <source>
        <strain evidence="2">VKM B-1499</strain>
    </source>
</reference>
<feature type="compositionally biased region" description="Gly residues" evidence="1">
    <location>
        <begin position="1"/>
        <end position="15"/>
    </location>
</feature>
<dbReference type="Proteomes" id="UP001143509">
    <property type="component" value="Unassembled WGS sequence"/>
</dbReference>
<gene>
    <name evidence="2" type="ORF">GCM10017620_33500</name>
</gene>
<evidence type="ECO:0000256" key="1">
    <source>
        <dbReference type="SAM" id="MobiDB-lite"/>
    </source>
</evidence>
<comment type="caution">
    <text evidence="2">The sequence shown here is derived from an EMBL/GenBank/DDBJ whole genome shotgun (WGS) entry which is preliminary data.</text>
</comment>
<name>A0ABQ5TCS8_9CAUL</name>
<reference evidence="2" key="2">
    <citation type="submission" date="2023-01" db="EMBL/GenBank/DDBJ databases">
        <authorList>
            <person name="Sun Q."/>
            <person name="Evtushenko L."/>
        </authorList>
    </citation>
    <scope>NUCLEOTIDE SEQUENCE</scope>
    <source>
        <strain evidence="2">VKM B-1499</strain>
    </source>
</reference>
<protein>
    <submittedName>
        <fullName evidence="2">Uncharacterized protein</fullName>
    </submittedName>
</protein>
<feature type="region of interest" description="Disordered" evidence="1">
    <location>
        <begin position="1"/>
        <end position="75"/>
    </location>
</feature>
<evidence type="ECO:0000313" key="2">
    <source>
        <dbReference type="EMBL" id="GLK50376.1"/>
    </source>
</evidence>
<evidence type="ECO:0000313" key="3">
    <source>
        <dbReference type="Proteomes" id="UP001143509"/>
    </source>
</evidence>
<dbReference type="EMBL" id="BSFD01000011">
    <property type="protein sequence ID" value="GLK50376.1"/>
    <property type="molecule type" value="Genomic_DNA"/>
</dbReference>
<feature type="compositionally biased region" description="Basic and acidic residues" evidence="1">
    <location>
        <begin position="25"/>
        <end position="57"/>
    </location>
</feature>
<sequence>MAGAAGFGVCGWGGDEGGRQQGEAEEGRAHGRAPEDRAGQAGEGRHDLPDRPRRICDEGVTGPYQMEGRRLAKLS</sequence>
<organism evidence="2 3">
    <name type="scientific">Brevundimonas intermedia</name>
    <dbReference type="NCBI Taxonomy" id="74315"/>
    <lineage>
        <taxon>Bacteria</taxon>
        <taxon>Pseudomonadati</taxon>
        <taxon>Pseudomonadota</taxon>
        <taxon>Alphaproteobacteria</taxon>
        <taxon>Caulobacterales</taxon>
        <taxon>Caulobacteraceae</taxon>
        <taxon>Brevundimonas</taxon>
    </lineage>
</organism>
<proteinExistence type="predicted"/>
<accession>A0ABQ5TCS8</accession>